<dbReference type="CDD" id="cd09641">
    <property type="entry name" value="Cas3''_I"/>
    <property type="match status" value="1"/>
</dbReference>
<keyword evidence="7" id="KW-0347">Helicase</keyword>
<keyword evidence="5" id="KW-0547">Nucleotide-binding</keyword>
<evidence type="ECO:0000256" key="5">
    <source>
        <dbReference type="ARBA" id="ARBA00022741"/>
    </source>
</evidence>
<evidence type="ECO:0000313" key="13">
    <source>
        <dbReference type="EMBL" id="TXJ54600.1"/>
    </source>
</evidence>
<dbReference type="GO" id="GO:0051607">
    <property type="term" value="P:defense response to virus"/>
    <property type="evidence" value="ECO:0007669"/>
    <property type="project" value="UniProtKB-KW"/>
</dbReference>
<comment type="similarity">
    <text evidence="10">Belongs to the DEAD box helicase family.</text>
</comment>
<dbReference type="Gene3D" id="1.10.3210.30">
    <property type="match status" value="1"/>
</dbReference>
<accession>A0A5C8FY20</accession>
<dbReference type="Pfam" id="PF18019">
    <property type="entry name" value="Cas3_HD"/>
    <property type="match status" value="1"/>
</dbReference>
<evidence type="ECO:0000313" key="14">
    <source>
        <dbReference type="Proteomes" id="UP000325013"/>
    </source>
</evidence>
<dbReference type="GO" id="GO:0005524">
    <property type="term" value="F:ATP binding"/>
    <property type="evidence" value="ECO:0007669"/>
    <property type="project" value="UniProtKB-KW"/>
</dbReference>
<dbReference type="GO" id="GO:0046872">
    <property type="term" value="F:metal ion binding"/>
    <property type="evidence" value="ECO:0007669"/>
    <property type="project" value="UniProtKB-KW"/>
</dbReference>
<evidence type="ECO:0000256" key="6">
    <source>
        <dbReference type="ARBA" id="ARBA00022801"/>
    </source>
</evidence>
<evidence type="ECO:0000256" key="8">
    <source>
        <dbReference type="ARBA" id="ARBA00022840"/>
    </source>
</evidence>
<reference evidence="13 14" key="1">
    <citation type="journal article" date="1992" name="Lakartidningen">
        <title>[Penicillin V and not amoxicillin is the first choice preparation in acute otitis].</title>
        <authorList>
            <person name="Kamme C."/>
            <person name="Lundgren K."/>
            <person name="Prellner K."/>
        </authorList>
    </citation>
    <scope>NUCLEOTIDE SEQUENCE [LARGE SCALE GENOMIC DNA]</scope>
    <source>
        <strain evidence="13 14">PC2777IV</strain>
    </source>
</reference>
<dbReference type="GO" id="GO:0003724">
    <property type="term" value="F:RNA helicase activity"/>
    <property type="evidence" value="ECO:0007669"/>
    <property type="project" value="TreeGrafter"/>
</dbReference>
<dbReference type="GO" id="GO:0004518">
    <property type="term" value="F:nuclease activity"/>
    <property type="evidence" value="ECO:0007669"/>
    <property type="project" value="UniProtKB-KW"/>
</dbReference>
<dbReference type="Pfam" id="PF00270">
    <property type="entry name" value="DEAD"/>
    <property type="match status" value="1"/>
</dbReference>
<dbReference type="GO" id="GO:0003676">
    <property type="term" value="F:nucleic acid binding"/>
    <property type="evidence" value="ECO:0007669"/>
    <property type="project" value="InterPro"/>
</dbReference>
<dbReference type="NCBIfam" id="TIGR01596">
    <property type="entry name" value="cas3_HD"/>
    <property type="match status" value="1"/>
</dbReference>
<keyword evidence="4" id="KW-0479">Metal-binding</keyword>
<comment type="similarity">
    <text evidence="1">In the N-terminal section; belongs to the CRISPR-associated nuclease Cas3-HD family.</text>
</comment>
<dbReference type="AlphaFoldDB" id="A0A5C8FY20"/>
<comment type="caution">
    <text evidence="13">The sequence shown here is derived from an EMBL/GenBank/DDBJ whole genome shotgun (WGS) entry which is preliminary data.</text>
</comment>
<evidence type="ECO:0000256" key="7">
    <source>
        <dbReference type="ARBA" id="ARBA00022806"/>
    </source>
</evidence>
<dbReference type="GO" id="GO:0016787">
    <property type="term" value="F:hydrolase activity"/>
    <property type="evidence" value="ECO:0007669"/>
    <property type="project" value="UniProtKB-KW"/>
</dbReference>
<dbReference type="SMART" id="SM00487">
    <property type="entry name" value="DEXDc"/>
    <property type="match status" value="1"/>
</dbReference>
<dbReference type="PROSITE" id="PS51643">
    <property type="entry name" value="HD_CAS3"/>
    <property type="match status" value="1"/>
</dbReference>
<protein>
    <submittedName>
        <fullName evidence="13">CRISPR-associated helicase Cas3</fullName>
    </submittedName>
</protein>
<dbReference type="PANTHER" id="PTHR47959">
    <property type="entry name" value="ATP-DEPENDENT RNA HELICASE RHLE-RELATED"/>
    <property type="match status" value="1"/>
</dbReference>
<dbReference type="SMART" id="SM00490">
    <property type="entry name" value="HELICc"/>
    <property type="match status" value="1"/>
</dbReference>
<proteinExistence type="inferred from homology"/>
<feature type="domain" description="HD Cas3-type" evidence="12">
    <location>
        <begin position="14"/>
        <end position="213"/>
    </location>
</feature>
<evidence type="ECO:0000256" key="2">
    <source>
        <dbReference type="ARBA" id="ARBA00009046"/>
    </source>
</evidence>
<name>A0A5C8FY20_9SPIR</name>
<dbReference type="SUPFAM" id="SSF109604">
    <property type="entry name" value="HD-domain/PDEase-like"/>
    <property type="match status" value="1"/>
</dbReference>
<dbReference type="InterPro" id="IPR014001">
    <property type="entry name" value="Helicase_ATP-bd"/>
</dbReference>
<dbReference type="OrthoDB" id="9810236at2"/>
<keyword evidence="9" id="KW-0051">Antiviral defense</keyword>
<dbReference type="SUPFAM" id="SSF52540">
    <property type="entry name" value="P-loop containing nucleoside triphosphate hydrolases"/>
    <property type="match status" value="1"/>
</dbReference>
<evidence type="ECO:0000256" key="10">
    <source>
        <dbReference type="ARBA" id="ARBA00038437"/>
    </source>
</evidence>
<dbReference type="InterPro" id="IPR050079">
    <property type="entry name" value="DEAD_box_RNA_helicase"/>
</dbReference>
<dbReference type="GO" id="GO:0005829">
    <property type="term" value="C:cytosol"/>
    <property type="evidence" value="ECO:0007669"/>
    <property type="project" value="TreeGrafter"/>
</dbReference>
<dbReference type="InterPro" id="IPR006483">
    <property type="entry name" value="CRISPR-assoc_Cas3_HD"/>
</dbReference>
<comment type="similarity">
    <text evidence="2">In the central section; belongs to the CRISPR-associated helicase Cas3 family.</text>
</comment>
<dbReference type="Proteomes" id="UP000325013">
    <property type="component" value="Unassembled WGS sequence"/>
</dbReference>
<evidence type="ECO:0000259" key="11">
    <source>
        <dbReference type="PROSITE" id="PS51194"/>
    </source>
</evidence>
<dbReference type="NCBIfam" id="TIGR01587">
    <property type="entry name" value="cas3_core"/>
    <property type="match status" value="1"/>
</dbReference>
<keyword evidence="8" id="KW-0067">ATP-binding</keyword>
<gene>
    <name evidence="13" type="primary">cas3</name>
    <name evidence="13" type="ORF">EPJ67_10005</name>
</gene>
<evidence type="ECO:0000256" key="9">
    <source>
        <dbReference type="ARBA" id="ARBA00023118"/>
    </source>
</evidence>
<dbReference type="InterPro" id="IPR011545">
    <property type="entry name" value="DEAD/DEAH_box_helicase_dom"/>
</dbReference>
<dbReference type="EMBL" id="SAYJ01000019">
    <property type="protein sequence ID" value="TXJ54600.1"/>
    <property type="molecule type" value="Genomic_DNA"/>
</dbReference>
<evidence type="ECO:0000256" key="1">
    <source>
        <dbReference type="ARBA" id="ARBA00006847"/>
    </source>
</evidence>
<dbReference type="Gene3D" id="3.40.50.300">
    <property type="entry name" value="P-loop containing nucleotide triphosphate hydrolases"/>
    <property type="match status" value="2"/>
</dbReference>
<keyword evidence="3" id="KW-0540">Nuclease</keyword>
<dbReference type="InterPro" id="IPR054712">
    <property type="entry name" value="Cas3-like_dom"/>
</dbReference>
<dbReference type="InterPro" id="IPR038257">
    <property type="entry name" value="CRISPR-assoc_Cas3_HD_sf"/>
</dbReference>
<dbReference type="Pfam" id="PF22590">
    <property type="entry name" value="Cas3-like_C_2"/>
    <property type="match status" value="1"/>
</dbReference>
<dbReference type="PANTHER" id="PTHR47959:SF16">
    <property type="entry name" value="CRISPR-ASSOCIATED NUCLEASE_HELICASE CAS3-RELATED"/>
    <property type="match status" value="1"/>
</dbReference>
<keyword evidence="6" id="KW-0378">Hydrolase</keyword>
<organism evidence="13 14">
    <name type="scientific">Brachyspira aalborgi</name>
    <dbReference type="NCBI Taxonomy" id="29522"/>
    <lineage>
        <taxon>Bacteria</taxon>
        <taxon>Pseudomonadati</taxon>
        <taxon>Spirochaetota</taxon>
        <taxon>Spirochaetia</taxon>
        <taxon>Brachyspirales</taxon>
        <taxon>Brachyspiraceae</taxon>
        <taxon>Brachyspira</taxon>
    </lineage>
</organism>
<evidence type="ECO:0000256" key="4">
    <source>
        <dbReference type="ARBA" id="ARBA00022723"/>
    </source>
</evidence>
<dbReference type="InterPro" id="IPR027417">
    <property type="entry name" value="P-loop_NTPase"/>
</dbReference>
<evidence type="ECO:0000256" key="3">
    <source>
        <dbReference type="ARBA" id="ARBA00022722"/>
    </source>
</evidence>
<evidence type="ECO:0000259" key="12">
    <source>
        <dbReference type="PROSITE" id="PS51643"/>
    </source>
</evidence>
<dbReference type="InterPro" id="IPR006474">
    <property type="entry name" value="Helicase_Cas3_CRISPR-ass_core"/>
</dbReference>
<sequence length="793" mass="93790">MFSMKKYIAKSDKKKINTASIEEHTNKLLELFDYFKNKKNYSNKFNDKELNLIETACKLHDLGKMNYKFQEYIQKDYPINKELNDLYNQLNIRDIPHGVLSCCFIDIENLKKEFGFDDEYIRVLATAIFNHHNRELLDNNKQRIEFNRLNKIVNEDLKYNVEKYNEIYNKNLHCEYDGIDENMIKNNDCKRKNYEFWLKFIVIKGMLNKIDYAASVCVYNKEKRIYEFGINKDDFEMTADNSCEKVITKFKQKKYELKDCQKFMKDNKDKNIIVVASTGIGKTEGALLWAGNSKTFYTLPIKVSINAIYERIKTQNYYDKEKITILHSDAVSELMKEDADFGDAWDKYGKSKKLSYPFTVCTIDQLFYFVFKSLGTEIFPATLKYSKIIIDEIQSYTPEITAFILYGLKVINDLGGQFCIMTATLPPIIKELMERENIKFETPKIFIKEDENGNSIKRHFIKFIEFKDEEEKDFNYDEILEKAKNKKVLIICNTVKRSQDVYIKLKEKNKQNTEINLLHSRFIFKDRKIKEKIIQNFASTKEKRVCRHSGIWISTQIVEASLDIDFDILYTDMCSADSLLQRMGRCYRDRVYTEYEPNIFIYDTKVGVGNEKNSVYDLELYNRAVDFIKEYDNKIFTEEQKLEYIEKVYNTKELEKSDYLESINKNYEALKNLSPAFIDKSQATDLFRAIDSVTVMPKEKYLSKNVNNIINEYFEIKNKENKTKEDFKNMILKKNEILGFTTSVRLYKKDKSNTGIKPIELGKNKFEKIFIVDLEYSEELGLLDNEANIILME</sequence>
<feature type="domain" description="Helicase C-terminal" evidence="11">
    <location>
        <begin position="475"/>
        <end position="643"/>
    </location>
</feature>
<dbReference type="InterPro" id="IPR001650">
    <property type="entry name" value="Helicase_C-like"/>
</dbReference>
<dbReference type="PROSITE" id="PS51194">
    <property type="entry name" value="HELICASE_CTER"/>
    <property type="match status" value="1"/>
</dbReference>